<dbReference type="OrthoDB" id="9776294at2"/>
<dbReference type="SUPFAM" id="SSF51735">
    <property type="entry name" value="NAD(P)-binding Rossmann-fold domains"/>
    <property type="match status" value="1"/>
</dbReference>
<dbReference type="HOGENOM" id="CLU_046525_3_2_0"/>
<dbReference type="RefSeq" id="WP_006300768.1">
    <property type="nucleotide sequence ID" value="NZ_CM001022.1"/>
</dbReference>
<dbReference type="Gene3D" id="3.30.70.1450">
    <property type="entry name" value="Regulator of K+ conductance, C-terminal domain"/>
    <property type="match status" value="1"/>
</dbReference>
<organism evidence="3 4">
    <name type="scientific">Aminomonas paucivorans DSM 12260</name>
    <dbReference type="NCBI Taxonomy" id="584708"/>
    <lineage>
        <taxon>Bacteria</taxon>
        <taxon>Thermotogati</taxon>
        <taxon>Synergistota</taxon>
        <taxon>Synergistia</taxon>
        <taxon>Synergistales</taxon>
        <taxon>Synergistaceae</taxon>
        <taxon>Aminomonas</taxon>
    </lineage>
</organism>
<dbReference type="PaxDb" id="584708-Apau_1142"/>
<dbReference type="Pfam" id="PF02080">
    <property type="entry name" value="TrkA_C"/>
    <property type="match status" value="1"/>
</dbReference>
<dbReference type="GO" id="GO:0006813">
    <property type="term" value="P:potassium ion transport"/>
    <property type="evidence" value="ECO:0007669"/>
    <property type="project" value="InterPro"/>
</dbReference>
<feature type="domain" description="RCK N-terminal" evidence="1">
    <location>
        <begin position="5"/>
        <end position="127"/>
    </location>
</feature>
<protein>
    <submittedName>
        <fullName evidence="3">TrkA-N domain protein</fullName>
    </submittedName>
</protein>
<feature type="domain" description="RCK C-terminal" evidence="2">
    <location>
        <begin position="133"/>
        <end position="222"/>
    </location>
</feature>
<gene>
    <name evidence="3" type="ORF">Apau_1142</name>
</gene>
<dbReference type="SUPFAM" id="SSF116726">
    <property type="entry name" value="TrkA C-terminal domain-like"/>
    <property type="match status" value="1"/>
</dbReference>
<sequence length="225" mass="24663">MKEESKSYLVIGLGRFGTALCNRLVDLGQRVVGVDKVRAHVEELADRLDLAAQLDATDEEALVKVGAKDADVAVVAIGEGVEASVLATAILRDLGIPLVVARAIDPLHAKVLERVGAHRVFSPEQDMGVRMAEQLAHPWLAHFTALQQTDFLVGEMAPLEEMTGKTLQDLHFTHRYKAMILLVERGGTRFLPRADTVILPTDRLWVAGRQEDLAQWLDGTDSEGK</sequence>
<dbReference type="InterPro" id="IPR036291">
    <property type="entry name" value="NAD(P)-bd_dom_sf"/>
</dbReference>
<dbReference type="PROSITE" id="PS51201">
    <property type="entry name" value="RCK_N"/>
    <property type="match status" value="1"/>
</dbReference>
<dbReference type="InterPro" id="IPR003148">
    <property type="entry name" value="RCK_N"/>
</dbReference>
<evidence type="ECO:0000313" key="3">
    <source>
        <dbReference type="EMBL" id="EFQ23568.1"/>
    </source>
</evidence>
<reference evidence="3 4" key="1">
    <citation type="journal article" date="2010" name="Stand. Genomic Sci.">
        <title>Non-contiguous finished genome sequence of Aminomonas paucivorans type strain (GLU-3).</title>
        <authorList>
            <person name="Pitluck S."/>
            <person name="Yasawong M."/>
            <person name="Held B."/>
            <person name="Lapidus A."/>
            <person name="Nolan M."/>
            <person name="Copeland A."/>
            <person name="Lucas S."/>
            <person name="Del Rio T.G."/>
            <person name="Tice H."/>
            <person name="Cheng J.F."/>
            <person name="Chertkov O."/>
            <person name="Goodwin L."/>
            <person name="Tapia R."/>
            <person name="Han C."/>
            <person name="Liolios K."/>
            <person name="Ivanova N."/>
            <person name="Mavromatis K."/>
            <person name="Ovchinnikova G."/>
            <person name="Pati A."/>
            <person name="Chen A."/>
            <person name="Palaniappan K."/>
            <person name="Land M."/>
            <person name="Hauser L."/>
            <person name="Chang Y.J."/>
            <person name="Jeffries C.D."/>
            <person name="Pukall R."/>
            <person name="Spring S."/>
            <person name="Rohde M."/>
            <person name="Sikorski J."/>
            <person name="Goker M."/>
            <person name="Woyke T."/>
            <person name="Bristow J."/>
            <person name="Eisen J.A."/>
            <person name="Markowitz V."/>
            <person name="Hugenholtz P."/>
            <person name="Kyrpides N.C."/>
            <person name="Klenk H.P."/>
        </authorList>
    </citation>
    <scope>NUCLEOTIDE SEQUENCE [LARGE SCALE GENOMIC DNA]</scope>
    <source>
        <strain evidence="3 4">DSM 12260</strain>
    </source>
</reference>
<dbReference type="Pfam" id="PF02254">
    <property type="entry name" value="TrkA_N"/>
    <property type="match status" value="1"/>
</dbReference>
<dbReference type="GO" id="GO:0008324">
    <property type="term" value="F:monoatomic cation transmembrane transporter activity"/>
    <property type="evidence" value="ECO:0007669"/>
    <property type="project" value="InterPro"/>
</dbReference>
<dbReference type="Proteomes" id="UP000005096">
    <property type="component" value="Chromosome"/>
</dbReference>
<dbReference type="STRING" id="584708.Apau_1142"/>
<dbReference type="InterPro" id="IPR006037">
    <property type="entry name" value="RCK_C"/>
</dbReference>
<dbReference type="EMBL" id="CM001022">
    <property type="protein sequence ID" value="EFQ23568.1"/>
    <property type="molecule type" value="Genomic_DNA"/>
</dbReference>
<proteinExistence type="predicted"/>
<evidence type="ECO:0000313" key="4">
    <source>
        <dbReference type="Proteomes" id="UP000005096"/>
    </source>
</evidence>
<dbReference type="PANTHER" id="PTHR43833:SF7">
    <property type="entry name" value="KTR SYSTEM POTASSIUM UPTAKE PROTEIN C"/>
    <property type="match status" value="1"/>
</dbReference>
<dbReference type="PANTHER" id="PTHR43833">
    <property type="entry name" value="POTASSIUM CHANNEL PROTEIN 2-RELATED-RELATED"/>
    <property type="match status" value="1"/>
</dbReference>
<dbReference type="eggNOG" id="COG0569">
    <property type="taxonomic scope" value="Bacteria"/>
</dbReference>
<accession>E3CXV8</accession>
<evidence type="ECO:0000259" key="1">
    <source>
        <dbReference type="PROSITE" id="PS51201"/>
    </source>
</evidence>
<dbReference type="PROSITE" id="PS51202">
    <property type="entry name" value="RCK_C"/>
    <property type="match status" value="1"/>
</dbReference>
<dbReference type="InterPro" id="IPR036721">
    <property type="entry name" value="RCK_C_sf"/>
</dbReference>
<evidence type="ECO:0000259" key="2">
    <source>
        <dbReference type="PROSITE" id="PS51202"/>
    </source>
</evidence>
<dbReference type="Gene3D" id="3.40.50.720">
    <property type="entry name" value="NAD(P)-binding Rossmann-like Domain"/>
    <property type="match status" value="1"/>
</dbReference>
<dbReference type="AlphaFoldDB" id="E3CXV8"/>
<keyword evidence="4" id="KW-1185">Reference proteome</keyword>
<name>E3CXV8_9BACT</name>
<dbReference type="InterPro" id="IPR050721">
    <property type="entry name" value="Trk_Ktr_HKT_K-transport"/>
</dbReference>